<keyword evidence="16" id="KW-1185">Reference proteome</keyword>
<dbReference type="AlphaFoldDB" id="A0A9W2YJ58"/>
<dbReference type="RefSeq" id="XP_055862709.1">
    <property type="nucleotide sequence ID" value="XM_056006734.1"/>
</dbReference>
<dbReference type="InterPro" id="IPR005018">
    <property type="entry name" value="DOMON_domain"/>
</dbReference>
<feature type="domain" description="DOMON" evidence="13">
    <location>
        <begin position="414"/>
        <end position="534"/>
    </location>
</feature>
<evidence type="ECO:0000256" key="5">
    <source>
        <dbReference type="ARBA" id="ARBA00022692"/>
    </source>
</evidence>
<dbReference type="Gene3D" id="1.20.120.1770">
    <property type="match status" value="1"/>
</dbReference>
<keyword evidence="7 11" id="KW-1133">Transmembrane helix</keyword>
<feature type="transmembrane region" description="Helical" evidence="11">
    <location>
        <begin position="688"/>
        <end position="710"/>
    </location>
</feature>
<evidence type="ECO:0000256" key="7">
    <source>
        <dbReference type="ARBA" id="ARBA00022989"/>
    </source>
</evidence>
<dbReference type="SMART" id="SM00664">
    <property type="entry name" value="DoH"/>
    <property type="match status" value="2"/>
</dbReference>
<dbReference type="GO" id="GO:1900449">
    <property type="term" value="P:regulation of glutamate receptor signaling pathway"/>
    <property type="evidence" value="ECO:0007669"/>
    <property type="project" value="InterPro"/>
</dbReference>
<evidence type="ECO:0000259" key="13">
    <source>
        <dbReference type="PROSITE" id="PS50836"/>
    </source>
</evidence>
<dbReference type="InterPro" id="IPR006593">
    <property type="entry name" value="Cyt_b561/ferric_Rdtase_TM"/>
</dbReference>
<keyword evidence="5 11" id="KW-0812">Transmembrane</keyword>
<proteinExistence type="inferred from homology"/>
<evidence type="ECO:0000256" key="10">
    <source>
        <dbReference type="ARBA" id="ARBA00023180"/>
    </source>
</evidence>
<dbReference type="GeneID" id="106060384"/>
<feature type="domain" description="Cytochrome b561" evidence="14">
    <location>
        <begin position="538"/>
        <end position="742"/>
    </location>
</feature>
<keyword evidence="4" id="KW-0813">Transport</keyword>
<protein>
    <submittedName>
        <fullName evidence="17">Ferric-chelate reductase 1-like isoform X1</fullName>
    </submittedName>
</protein>
<evidence type="ECO:0000256" key="8">
    <source>
        <dbReference type="ARBA" id="ARBA00023004"/>
    </source>
</evidence>
<reference evidence="17" key="1">
    <citation type="submission" date="2025-08" db="UniProtKB">
        <authorList>
            <consortium name="RefSeq"/>
        </authorList>
    </citation>
    <scope>IDENTIFICATION</scope>
</reference>
<dbReference type="PANTHER" id="PTHR46902">
    <property type="entry name" value="DOMON DOMAIN-CONTAINING PROTEIN FRRS1L"/>
    <property type="match status" value="1"/>
</dbReference>
<keyword evidence="10" id="KW-0325">Glycoprotein</keyword>
<evidence type="ECO:0000256" key="2">
    <source>
        <dbReference type="ARBA" id="ARBA00004141"/>
    </source>
</evidence>
<feature type="transmembrane region" description="Helical" evidence="11">
    <location>
        <begin position="722"/>
        <end position="742"/>
    </location>
</feature>
<dbReference type="Proteomes" id="UP001165740">
    <property type="component" value="Chromosome 1"/>
</dbReference>
<keyword evidence="8" id="KW-0408">Iron</keyword>
<sequence>MLRIYVSVFVFSVIIQSVCSYPTGAPNSACTHVTPEARHYKSTAGNVNPFFLKFSKHYYSHGDKIQVTLSGGQFNGFLIVARKTTDDAKNVGTFTDLPSEAKLTCDPTTGRGVTQTNANPKNSVTVNWVAPTDTTDDIVFKYSVVLDIASNYFANLNSTILRYASPLQGKFYKDSECGRSRGCYSNCLHDICDLETSWQDKGDNIEISLTAVLNNDGYVSLGFSNASLMGPATVYYCTLNNGSVSVIPGLTFGHRHTESNLSTSGISNEVSNYTDGILKCRFTVQKESSDPALFNLTDPWYLNAAKGPIQGDSLRFHGRIDRNVTSYRVNLSDVLTDEYFQPAVTSTAATSQTTSSATRATMTTLTNAATLTDTALTATALTASTKSSVVTPSGADAECGSTKGCFDNCNNGKCDLFVSWISKGEQIEFSLNTTTGHNGDYYLAVGFSETGKMGKASVVACTVNQDSIIDVYVSYNDDAYNNKQMKDLKTAVKLISGSYKDGVLQCTFTRVASIANNSYFFDLNEPWYFITARGPATLGGEIQLHDSKYMSQSQIEFRVARSYSLEVTKYPLIKAHGCLMVIAWMLLASIGLGFARFLKPLWPSSMPCGVKVWFAMHRAFMVLAFLCGCAGFIIIFIQVKEYSTIVGAFYTKAHPILGIITTALLVINPFMSLLRCAPDNPRRPYFNWAHRAAGTISHILATIAITVGLYLPKSQVDNDAGLAIMIVYSAWHLCFFLIMSLLNDLKVNIIKRDTSSKKGNTYSLNHLDQADGAEPGGIKQAPVVPNAGLRQCLMFLHVCVLAALTGALLYYVIQGNV</sequence>
<feature type="domain" description="Reelin" evidence="15">
    <location>
        <begin position="15"/>
        <end position="173"/>
    </location>
</feature>
<gene>
    <name evidence="17" type="primary">LOC106060384</name>
</gene>
<dbReference type="CDD" id="cd09628">
    <property type="entry name" value="DOMON_SDR_2_like"/>
    <property type="match status" value="1"/>
</dbReference>
<dbReference type="Gene3D" id="2.60.40.4060">
    <property type="entry name" value="Reeler domain"/>
    <property type="match status" value="1"/>
</dbReference>
<evidence type="ECO:0000256" key="6">
    <source>
        <dbReference type="ARBA" id="ARBA00022982"/>
    </source>
</evidence>
<keyword evidence="12" id="KW-0732">Signal</keyword>
<evidence type="ECO:0000256" key="12">
    <source>
        <dbReference type="SAM" id="SignalP"/>
    </source>
</evidence>
<dbReference type="InterPro" id="IPR042789">
    <property type="entry name" value="FRRS1L"/>
</dbReference>
<evidence type="ECO:0000313" key="16">
    <source>
        <dbReference type="Proteomes" id="UP001165740"/>
    </source>
</evidence>
<comment type="cofactor">
    <cofactor evidence="1">
        <name>heme b</name>
        <dbReference type="ChEBI" id="CHEBI:60344"/>
    </cofactor>
</comment>
<dbReference type="SMART" id="SM00665">
    <property type="entry name" value="B561"/>
    <property type="match status" value="1"/>
</dbReference>
<feature type="transmembrane region" description="Helical" evidence="11">
    <location>
        <begin position="619"/>
        <end position="639"/>
    </location>
</feature>
<evidence type="ECO:0000256" key="9">
    <source>
        <dbReference type="ARBA" id="ARBA00023136"/>
    </source>
</evidence>
<evidence type="ECO:0000313" key="17">
    <source>
        <dbReference type="RefSeq" id="XP_055862709.1"/>
    </source>
</evidence>
<dbReference type="GO" id="GO:0016020">
    <property type="term" value="C:membrane"/>
    <property type="evidence" value="ECO:0007669"/>
    <property type="project" value="UniProtKB-SubCell"/>
</dbReference>
<dbReference type="PANTHER" id="PTHR46902:SF1">
    <property type="entry name" value="DOMON DOMAIN-CONTAINING PROTEIN FRRS1L"/>
    <property type="match status" value="1"/>
</dbReference>
<feature type="transmembrane region" description="Helical" evidence="11">
    <location>
        <begin position="579"/>
        <end position="598"/>
    </location>
</feature>
<evidence type="ECO:0000259" key="14">
    <source>
        <dbReference type="PROSITE" id="PS50939"/>
    </source>
</evidence>
<dbReference type="Pfam" id="PF03351">
    <property type="entry name" value="DOMON"/>
    <property type="match status" value="2"/>
</dbReference>
<dbReference type="GO" id="GO:0099072">
    <property type="term" value="P:regulation of postsynaptic membrane neurotransmitter receptor levels"/>
    <property type="evidence" value="ECO:0007669"/>
    <property type="project" value="TreeGrafter"/>
</dbReference>
<dbReference type="Pfam" id="PF03188">
    <property type="entry name" value="Cytochrom_B561"/>
    <property type="match status" value="1"/>
</dbReference>
<evidence type="ECO:0000256" key="11">
    <source>
        <dbReference type="SAM" id="Phobius"/>
    </source>
</evidence>
<dbReference type="Pfam" id="PF02014">
    <property type="entry name" value="Reeler"/>
    <property type="match status" value="1"/>
</dbReference>
<dbReference type="PROSITE" id="PS51019">
    <property type="entry name" value="REELIN"/>
    <property type="match status" value="1"/>
</dbReference>
<dbReference type="CDD" id="cd08544">
    <property type="entry name" value="Reeler"/>
    <property type="match status" value="1"/>
</dbReference>
<keyword evidence="6" id="KW-0249">Electron transport</keyword>
<accession>A0A9W2YJ58</accession>
<evidence type="ECO:0000256" key="4">
    <source>
        <dbReference type="ARBA" id="ARBA00022448"/>
    </source>
</evidence>
<feature type="transmembrane region" description="Helical" evidence="11">
    <location>
        <begin position="645"/>
        <end position="667"/>
    </location>
</feature>
<feature type="transmembrane region" description="Helical" evidence="11">
    <location>
        <begin position="792"/>
        <end position="813"/>
    </location>
</feature>
<comment type="similarity">
    <text evidence="3">Belongs to the FRRS1 family.</text>
</comment>
<dbReference type="CDD" id="cd08760">
    <property type="entry name" value="Cyt_b561_FRRS1_like"/>
    <property type="match status" value="1"/>
</dbReference>
<feature type="chain" id="PRO_5040839205" evidence="12">
    <location>
        <begin position="21"/>
        <end position="817"/>
    </location>
</feature>
<feature type="domain" description="DOMON" evidence="13">
    <location>
        <begin position="192"/>
        <end position="307"/>
    </location>
</feature>
<dbReference type="OrthoDB" id="2419613at2759"/>
<name>A0A9W2YJ58_BIOGL</name>
<dbReference type="PROSITE" id="PS50939">
    <property type="entry name" value="CYTOCHROME_B561"/>
    <property type="match status" value="1"/>
</dbReference>
<evidence type="ECO:0000259" key="15">
    <source>
        <dbReference type="PROSITE" id="PS51019"/>
    </source>
</evidence>
<dbReference type="PROSITE" id="PS50836">
    <property type="entry name" value="DOMON"/>
    <property type="match status" value="2"/>
</dbReference>
<keyword evidence="9 11" id="KW-0472">Membrane</keyword>
<dbReference type="InterPro" id="IPR002861">
    <property type="entry name" value="Reeler_dom"/>
</dbReference>
<comment type="subcellular location">
    <subcellularLocation>
        <location evidence="2">Membrane</location>
        <topology evidence="2">Multi-pass membrane protein</topology>
    </subcellularLocation>
</comment>
<dbReference type="InterPro" id="IPR042307">
    <property type="entry name" value="Reeler_sf"/>
</dbReference>
<evidence type="ECO:0000256" key="1">
    <source>
        <dbReference type="ARBA" id="ARBA00001970"/>
    </source>
</evidence>
<organism evidence="16 17">
    <name type="scientific">Biomphalaria glabrata</name>
    <name type="common">Bloodfluke planorb</name>
    <name type="synonym">Freshwater snail</name>
    <dbReference type="NCBI Taxonomy" id="6526"/>
    <lineage>
        <taxon>Eukaryota</taxon>
        <taxon>Metazoa</taxon>
        <taxon>Spiralia</taxon>
        <taxon>Lophotrochozoa</taxon>
        <taxon>Mollusca</taxon>
        <taxon>Gastropoda</taxon>
        <taxon>Heterobranchia</taxon>
        <taxon>Euthyneura</taxon>
        <taxon>Panpulmonata</taxon>
        <taxon>Hygrophila</taxon>
        <taxon>Lymnaeoidea</taxon>
        <taxon>Planorbidae</taxon>
        <taxon>Biomphalaria</taxon>
    </lineage>
</organism>
<evidence type="ECO:0000256" key="3">
    <source>
        <dbReference type="ARBA" id="ARBA00009195"/>
    </source>
</evidence>
<feature type="signal peptide" evidence="12">
    <location>
        <begin position="1"/>
        <end position="20"/>
    </location>
</feature>